<accession>A0ABV0VGY0</accession>
<keyword evidence="3" id="KW-1185">Reference proteome</keyword>
<dbReference type="PROSITE" id="PS50853">
    <property type="entry name" value="FN3"/>
    <property type="match status" value="1"/>
</dbReference>
<evidence type="ECO:0000259" key="1">
    <source>
        <dbReference type="PROSITE" id="PS50853"/>
    </source>
</evidence>
<gene>
    <name evidence="2" type="ORF">ILYODFUR_025155</name>
</gene>
<dbReference type="Pfam" id="PF00041">
    <property type="entry name" value="fn3"/>
    <property type="match status" value="1"/>
</dbReference>
<dbReference type="CDD" id="cd00063">
    <property type="entry name" value="FN3"/>
    <property type="match status" value="1"/>
</dbReference>
<evidence type="ECO:0000313" key="3">
    <source>
        <dbReference type="Proteomes" id="UP001482620"/>
    </source>
</evidence>
<dbReference type="SUPFAM" id="SSF49265">
    <property type="entry name" value="Fibronectin type III"/>
    <property type="match status" value="1"/>
</dbReference>
<comment type="caution">
    <text evidence="2">The sequence shown here is derived from an EMBL/GenBank/DDBJ whole genome shotgun (WGS) entry which is preliminary data.</text>
</comment>
<dbReference type="PANTHER" id="PTHR46957">
    <property type="entry name" value="CYTOKINE RECEPTOR"/>
    <property type="match status" value="1"/>
</dbReference>
<reference evidence="2 3" key="1">
    <citation type="submission" date="2021-06" db="EMBL/GenBank/DDBJ databases">
        <authorList>
            <person name="Palmer J.M."/>
        </authorList>
    </citation>
    <scope>NUCLEOTIDE SEQUENCE [LARGE SCALE GENOMIC DNA]</scope>
    <source>
        <strain evidence="3">if_2019</strain>
        <tissue evidence="2">Muscle</tissue>
    </source>
</reference>
<dbReference type="InterPro" id="IPR050713">
    <property type="entry name" value="RTP_Phos/Ushers"/>
</dbReference>
<dbReference type="EMBL" id="JAHRIQ010107313">
    <property type="protein sequence ID" value="MEQ2256531.1"/>
    <property type="molecule type" value="Genomic_DNA"/>
</dbReference>
<sequence length="112" mass="12366">MLREGWRITLDPAPDGLSPLTVVNATSASLNVSWSAPVNPNAPGPLMYSLQMRTSPQSSILRLLENATDTQSYYVEGLSPFTNYLFRVVVSHSYGQTVGPWAILRTSEDCKY</sequence>
<dbReference type="Proteomes" id="UP001482620">
    <property type="component" value="Unassembled WGS sequence"/>
</dbReference>
<dbReference type="InterPro" id="IPR036116">
    <property type="entry name" value="FN3_sf"/>
</dbReference>
<proteinExistence type="predicted"/>
<feature type="domain" description="Fibronectin type-III" evidence="1">
    <location>
        <begin position="16"/>
        <end position="112"/>
    </location>
</feature>
<organism evidence="2 3">
    <name type="scientific">Ilyodon furcidens</name>
    <name type="common">goldbreast splitfin</name>
    <dbReference type="NCBI Taxonomy" id="33524"/>
    <lineage>
        <taxon>Eukaryota</taxon>
        <taxon>Metazoa</taxon>
        <taxon>Chordata</taxon>
        <taxon>Craniata</taxon>
        <taxon>Vertebrata</taxon>
        <taxon>Euteleostomi</taxon>
        <taxon>Actinopterygii</taxon>
        <taxon>Neopterygii</taxon>
        <taxon>Teleostei</taxon>
        <taxon>Neoteleostei</taxon>
        <taxon>Acanthomorphata</taxon>
        <taxon>Ovalentaria</taxon>
        <taxon>Atherinomorphae</taxon>
        <taxon>Cyprinodontiformes</taxon>
        <taxon>Goodeidae</taxon>
        <taxon>Ilyodon</taxon>
    </lineage>
</organism>
<dbReference type="PANTHER" id="PTHR46957:SF3">
    <property type="entry name" value="CYTOKINE RECEPTOR"/>
    <property type="match status" value="1"/>
</dbReference>
<protein>
    <recommendedName>
        <fullName evidence="1">Fibronectin type-III domain-containing protein</fullName>
    </recommendedName>
</protein>
<evidence type="ECO:0000313" key="2">
    <source>
        <dbReference type="EMBL" id="MEQ2256531.1"/>
    </source>
</evidence>
<name>A0ABV0VGY0_9TELE</name>
<dbReference type="InterPro" id="IPR013783">
    <property type="entry name" value="Ig-like_fold"/>
</dbReference>
<dbReference type="SMART" id="SM00060">
    <property type="entry name" value="FN3"/>
    <property type="match status" value="1"/>
</dbReference>
<dbReference type="InterPro" id="IPR003961">
    <property type="entry name" value="FN3_dom"/>
</dbReference>
<dbReference type="Gene3D" id="2.60.40.10">
    <property type="entry name" value="Immunoglobulins"/>
    <property type="match status" value="1"/>
</dbReference>